<dbReference type="Proteomes" id="UP000324326">
    <property type="component" value="Unassembled WGS sequence"/>
</dbReference>
<name>A0A5M8RQP1_9BACI</name>
<dbReference type="STRING" id="1925020.BTA30_00020"/>
<organism evidence="2 3">
    <name type="scientific">Bacillus swezeyi</name>
    <dbReference type="NCBI Taxonomy" id="1925020"/>
    <lineage>
        <taxon>Bacteria</taxon>
        <taxon>Bacillati</taxon>
        <taxon>Bacillota</taxon>
        <taxon>Bacilli</taxon>
        <taxon>Bacillales</taxon>
        <taxon>Bacillaceae</taxon>
        <taxon>Bacillus</taxon>
    </lineage>
</organism>
<dbReference type="RefSeq" id="WP_148958570.1">
    <property type="nucleotide sequence ID" value="NZ_QSND01000003.1"/>
</dbReference>
<comment type="caution">
    <text evidence="2">The sequence shown here is derived from an EMBL/GenBank/DDBJ whole genome shotgun (WGS) entry which is preliminary data.</text>
</comment>
<dbReference type="AlphaFoldDB" id="A0A5M8RQP1"/>
<proteinExistence type="predicted"/>
<evidence type="ECO:0000313" key="2">
    <source>
        <dbReference type="EMBL" id="KAA6449316.1"/>
    </source>
</evidence>
<feature type="domain" description="WYL" evidence="1">
    <location>
        <begin position="4"/>
        <end position="61"/>
    </location>
</feature>
<accession>A0A5M8RQP1</accession>
<sequence>MKKVLYRAMEDSSLVEMIYMKKNEFSRRTILVKEIKNGYVKAFCFQKQQIRMFKIDAILAAVPYKKRKHYA</sequence>
<evidence type="ECO:0000313" key="3">
    <source>
        <dbReference type="Proteomes" id="UP000324326"/>
    </source>
</evidence>
<reference evidence="2 3" key="1">
    <citation type="submission" date="2018-08" db="EMBL/GenBank/DDBJ databases">
        <title>Bacillus phenotypic plasticity.</title>
        <authorList>
            <person name="Hurtado E."/>
        </authorList>
    </citation>
    <scope>NUCLEOTIDE SEQUENCE [LARGE SCALE GENOMIC DNA]</scope>
    <source>
        <strain evidence="2 3">427</strain>
    </source>
</reference>
<dbReference type="EMBL" id="QSND01000003">
    <property type="protein sequence ID" value="KAA6449316.1"/>
    <property type="molecule type" value="Genomic_DNA"/>
</dbReference>
<evidence type="ECO:0000259" key="1">
    <source>
        <dbReference type="Pfam" id="PF13280"/>
    </source>
</evidence>
<protein>
    <recommendedName>
        <fullName evidence="1">WYL domain-containing protein</fullName>
    </recommendedName>
</protein>
<gene>
    <name evidence="2" type="ORF">DX927_15455</name>
</gene>
<dbReference type="InterPro" id="IPR026881">
    <property type="entry name" value="WYL_dom"/>
</dbReference>
<dbReference type="Pfam" id="PF13280">
    <property type="entry name" value="WYL"/>
    <property type="match status" value="1"/>
</dbReference>